<reference evidence="2" key="1">
    <citation type="journal article" date="2021" name="PeerJ">
        <title>Extensive microbial diversity within the chicken gut microbiome revealed by metagenomics and culture.</title>
        <authorList>
            <person name="Gilroy R."/>
            <person name="Ravi A."/>
            <person name="Getino M."/>
            <person name="Pursley I."/>
            <person name="Horton D.L."/>
            <person name="Alikhan N.F."/>
            <person name="Baker D."/>
            <person name="Gharbi K."/>
            <person name="Hall N."/>
            <person name="Watson M."/>
            <person name="Adriaenssens E.M."/>
            <person name="Foster-Nyarko E."/>
            <person name="Jarju S."/>
            <person name="Secka A."/>
            <person name="Antonio M."/>
            <person name="Oren A."/>
            <person name="Chaudhuri R.R."/>
            <person name="La Ragione R."/>
            <person name="Hildebrand F."/>
            <person name="Pallen M.J."/>
        </authorList>
    </citation>
    <scope>NUCLEOTIDE SEQUENCE</scope>
    <source>
        <strain evidence="2">CHK188-4685</strain>
    </source>
</reference>
<evidence type="ECO:0000313" key="3">
    <source>
        <dbReference type="Proteomes" id="UP000886804"/>
    </source>
</evidence>
<proteinExistence type="predicted"/>
<sequence>MDYKKAQNYWKEKEMISVKMAADALQEKIEEYIGANNTCALATGADGFIRNTPIEYSYHDGFFWIFSEGGEKFIGLEKNSNVCIAIFDKYNGFGSLKGLQVMGTASIVEPFSEEYNAHAAVKKIPLAVLGKLDPPMNLIKIQPVSADFLDSDLKQDGFDSRQHFDFPGPGARK</sequence>
<dbReference type="SUPFAM" id="SSF50475">
    <property type="entry name" value="FMN-binding split barrel"/>
    <property type="match status" value="1"/>
</dbReference>
<dbReference type="Proteomes" id="UP000886804">
    <property type="component" value="Unassembled WGS sequence"/>
</dbReference>
<feature type="domain" description="Pyridoxamine 5'-phosphate oxidase N-terminal" evidence="1">
    <location>
        <begin position="25"/>
        <end position="146"/>
    </location>
</feature>
<dbReference type="InterPro" id="IPR011576">
    <property type="entry name" value="Pyridox_Oxase_N"/>
</dbReference>
<dbReference type="InterPro" id="IPR012349">
    <property type="entry name" value="Split_barrel_FMN-bd"/>
</dbReference>
<dbReference type="AlphaFoldDB" id="A0A9D2L7L6"/>
<gene>
    <name evidence="2" type="ORF">H9716_06190</name>
</gene>
<accession>A0A9D2L7L6</accession>
<evidence type="ECO:0000313" key="2">
    <source>
        <dbReference type="EMBL" id="HJB07443.1"/>
    </source>
</evidence>
<reference evidence="2" key="2">
    <citation type="submission" date="2021-04" db="EMBL/GenBank/DDBJ databases">
        <authorList>
            <person name="Gilroy R."/>
        </authorList>
    </citation>
    <scope>NUCLEOTIDE SEQUENCE</scope>
    <source>
        <strain evidence="2">CHK188-4685</strain>
    </source>
</reference>
<dbReference type="Pfam" id="PF01243">
    <property type="entry name" value="PNPOx_N"/>
    <property type="match status" value="1"/>
</dbReference>
<dbReference type="Gene3D" id="2.30.110.10">
    <property type="entry name" value="Electron Transport, Fmn-binding Protein, Chain A"/>
    <property type="match status" value="1"/>
</dbReference>
<dbReference type="EMBL" id="DWYS01000073">
    <property type="protein sequence ID" value="HJB07443.1"/>
    <property type="molecule type" value="Genomic_DNA"/>
</dbReference>
<protein>
    <submittedName>
        <fullName evidence="2">Pyridoxamine 5'-phosphate oxidase family protein</fullName>
    </submittedName>
</protein>
<comment type="caution">
    <text evidence="2">The sequence shown here is derived from an EMBL/GenBank/DDBJ whole genome shotgun (WGS) entry which is preliminary data.</text>
</comment>
<organism evidence="2 3">
    <name type="scientific">Candidatus Enterocloster faecavium</name>
    <dbReference type="NCBI Taxonomy" id="2838560"/>
    <lineage>
        <taxon>Bacteria</taxon>
        <taxon>Bacillati</taxon>
        <taxon>Bacillota</taxon>
        <taxon>Clostridia</taxon>
        <taxon>Lachnospirales</taxon>
        <taxon>Lachnospiraceae</taxon>
        <taxon>Enterocloster</taxon>
    </lineage>
</organism>
<name>A0A9D2L7L6_9FIRM</name>
<evidence type="ECO:0000259" key="1">
    <source>
        <dbReference type="Pfam" id="PF01243"/>
    </source>
</evidence>